<dbReference type="PANTHER" id="PTHR13393">
    <property type="entry name" value="SAM-DEPENDENT METHYLTRANSFERASE"/>
    <property type="match status" value="1"/>
</dbReference>
<organism evidence="8 9">
    <name type="scientific">Blomia tropicalis</name>
    <name type="common">Mite</name>
    <dbReference type="NCBI Taxonomy" id="40697"/>
    <lineage>
        <taxon>Eukaryota</taxon>
        <taxon>Metazoa</taxon>
        <taxon>Ecdysozoa</taxon>
        <taxon>Arthropoda</taxon>
        <taxon>Chelicerata</taxon>
        <taxon>Arachnida</taxon>
        <taxon>Acari</taxon>
        <taxon>Acariformes</taxon>
        <taxon>Sarcoptiformes</taxon>
        <taxon>Astigmata</taxon>
        <taxon>Glycyphagoidea</taxon>
        <taxon>Echimyopodidae</taxon>
        <taxon>Blomia</taxon>
    </lineage>
</organism>
<comment type="caution">
    <text evidence="8">The sequence shown here is derived from an EMBL/GenBank/DDBJ whole genome shotgun (WGS) entry which is preliminary data.</text>
</comment>
<evidence type="ECO:0000256" key="1">
    <source>
        <dbReference type="ARBA" id="ARBA00005878"/>
    </source>
</evidence>
<dbReference type="SUPFAM" id="SSF53335">
    <property type="entry name" value="S-adenosyl-L-methionine-dependent methyltransferases"/>
    <property type="match status" value="1"/>
</dbReference>
<dbReference type="PIRSF" id="PIRSF037350">
    <property type="entry name" value="Mtase_ZK1128_prd"/>
    <property type="match status" value="1"/>
</dbReference>
<dbReference type="GO" id="GO:0070475">
    <property type="term" value="P:rRNA base methylation"/>
    <property type="evidence" value="ECO:0007669"/>
    <property type="project" value="TreeGrafter"/>
</dbReference>
<reference evidence="8" key="1">
    <citation type="submission" date="2022-12" db="EMBL/GenBank/DDBJ databases">
        <title>Genome assemblies of Blomia tropicalis.</title>
        <authorList>
            <person name="Cui Y."/>
        </authorList>
    </citation>
    <scope>NUCLEOTIDE SEQUENCE</scope>
    <source>
        <tissue evidence="8">Adult mites</tissue>
    </source>
</reference>
<dbReference type="OMA" id="TEFCQGH"/>
<evidence type="ECO:0000256" key="6">
    <source>
        <dbReference type="PIRSR" id="PIRSR037350-1"/>
    </source>
</evidence>
<dbReference type="AlphaFoldDB" id="A0A9Q0M348"/>
<name>A0A9Q0M348_BLOTA</name>
<proteinExistence type="inferred from homology"/>
<evidence type="ECO:0000256" key="2">
    <source>
        <dbReference type="ARBA" id="ARBA00022603"/>
    </source>
</evidence>
<evidence type="ECO:0000313" key="9">
    <source>
        <dbReference type="Proteomes" id="UP001142055"/>
    </source>
</evidence>
<dbReference type="InterPro" id="IPR010286">
    <property type="entry name" value="METTL16/RlmF"/>
</dbReference>
<gene>
    <name evidence="8" type="ORF">RDWZM_008174</name>
</gene>
<keyword evidence="4 6" id="KW-0949">S-adenosyl-L-methionine</keyword>
<keyword evidence="3 5" id="KW-0808">Transferase</keyword>
<dbReference type="InterPro" id="IPR017182">
    <property type="entry name" value="METTL16/PsiM"/>
</dbReference>
<dbReference type="GO" id="GO:0005634">
    <property type="term" value="C:nucleus"/>
    <property type="evidence" value="ECO:0007669"/>
    <property type="project" value="TreeGrafter"/>
</dbReference>
<feature type="binding site" evidence="6">
    <location>
        <position position="81"/>
    </location>
    <ligand>
        <name>S-adenosyl-L-methionine</name>
        <dbReference type="ChEBI" id="CHEBI:59789"/>
    </ligand>
</feature>
<feature type="binding site" evidence="6">
    <location>
        <position position="184"/>
    </location>
    <ligand>
        <name>S-adenosyl-L-methionine</name>
        <dbReference type="ChEBI" id="CHEBI:59789"/>
    </ligand>
</feature>
<dbReference type="Gene3D" id="3.40.50.150">
    <property type="entry name" value="Vaccinia Virus protein VP39"/>
    <property type="match status" value="1"/>
</dbReference>
<dbReference type="EC" id="2.1.1.-" evidence="5"/>
<evidence type="ECO:0000256" key="4">
    <source>
        <dbReference type="ARBA" id="ARBA00022691"/>
    </source>
</evidence>
<dbReference type="Pfam" id="PF05971">
    <property type="entry name" value="Methyltransf_10"/>
    <property type="match status" value="1"/>
</dbReference>
<feature type="binding site" evidence="6">
    <location>
        <position position="134"/>
    </location>
    <ligand>
        <name>S-adenosyl-L-methionine</name>
        <dbReference type="ChEBI" id="CHEBI:59789"/>
    </ligand>
</feature>
<protein>
    <recommendedName>
        <fullName evidence="5">U6 small nuclear RNA (adenine-(43)-N(6))-methyltransferase</fullName>
        <ecNumber evidence="5">2.1.1.-</ecNumber>
    </recommendedName>
</protein>
<evidence type="ECO:0000256" key="3">
    <source>
        <dbReference type="ARBA" id="ARBA00022679"/>
    </source>
</evidence>
<evidence type="ECO:0000256" key="7">
    <source>
        <dbReference type="SAM" id="MobiDB-lite"/>
    </source>
</evidence>
<dbReference type="PANTHER" id="PTHR13393:SF0">
    <property type="entry name" value="RNA N6-ADENOSINE-METHYLTRANSFERASE METTL16"/>
    <property type="match status" value="1"/>
</dbReference>
<dbReference type="GO" id="GO:0008168">
    <property type="term" value="F:methyltransferase activity"/>
    <property type="evidence" value="ECO:0007669"/>
    <property type="project" value="UniProtKB-UniRule"/>
</dbReference>
<dbReference type="EMBL" id="JAPWDV010000003">
    <property type="protein sequence ID" value="KAJ6217017.1"/>
    <property type="molecule type" value="Genomic_DNA"/>
</dbReference>
<dbReference type="Proteomes" id="UP001142055">
    <property type="component" value="Chromosome 3"/>
</dbReference>
<dbReference type="InterPro" id="IPR029063">
    <property type="entry name" value="SAM-dependent_MTases_sf"/>
</dbReference>
<feature type="binding site" evidence="6">
    <location>
        <position position="110"/>
    </location>
    <ligand>
        <name>S-adenosyl-L-methionine</name>
        <dbReference type="ChEBI" id="CHEBI:59789"/>
    </ligand>
</feature>
<evidence type="ECO:0000256" key="5">
    <source>
        <dbReference type="PIRNR" id="PIRNR037350"/>
    </source>
</evidence>
<keyword evidence="9" id="KW-1185">Reference proteome</keyword>
<accession>A0A9Q0M348</accession>
<feature type="region of interest" description="Disordered" evidence="7">
    <location>
        <begin position="374"/>
        <end position="401"/>
    </location>
</feature>
<evidence type="ECO:0000313" key="8">
    <source>
        <dbReference type="EMBL" id="KAJ6217017.1"/>
    </source>
</evidence>
<comment type="similarity">
    <text evidence="1 5">Belongs to the methyltransferase superfamily. METTL16/RlmF family.</text>
</comment>
<sequence>MTFNQFMHPRNIYRNKPNYEQLAQLYPEFGAYLTHDLNGRTTIDYSNPAALKSLTTTLLSHDFDLDVQIPDGRLIPTLPMRINYLLWVEDLLQISQKNTKEEPIVGLDIGTGCCAIFPLLGVKLNKNWSFIATEIDETNMNYAKMNIDSNNYSHRIKLFGNSTDKMFLHLDTTQIGKVHFVMTNPPFFSDQFNDSFSDDEIKSFTKSKFHQRKICSSCPNEAVFEGGEITFVKKIINESLITKNWAQIYTVMVGRRKSFLELKYLLKDYENKNLISNYTYTELCQGNTKRWAIGWTFFDNIDLTKAPRIKCSKQKPLIYYIPVAIECCKYDLKSVGEFIHNLITNDLHIETFKSVETRKMFEFDIKSNINSWSNQRRKRRQNKFNSDSLRSPTLEMNMDENGTSNTKRVIEKEDAKMDIDMTNNIENAKKQKTDPMLCHSNLTWLLHCGLKIKRDKQQIYLKIETREMSQNKDSTLQIFQYFKNKIV</sequence>
<keyword evidence="2 5" id="KW-0489">Methyltransferase</keyword>